<dbReference type="SUPFAM" id="SSF53254">
    <property type="entry name" value="Phosphoglycerate mutase-like"/>
    <property type="match status" value="1"/>
</dbReference>
<dbReference type="Pfam" id="PF00300">
    <property type="entry name" value="His_Phos_1"/>
    <property type="match status" value="1"/>
</dbReference>
<feature type="active site" description="Proton donor/acceptor" evidence="2">
    <location>
        <position position="112"/>
    </location>
</feature>
<feature type="active site" description="Tele-phosphohistidine intermediate" evidence="2">
    <location>
        <position position="37"/>
    </location>
</feature>
<dbReference type="AlphaFoldDB" id="A0AAW1Q109"/>
<dbReference type="InterPro" id="IPR013078">
    <property type="entry name" value="His_Pase_superF_clade-1"/>
</dbReference>
<accession>A0AAW1Q109</accession>
<dbReference type="CDD" id="cd07067">
    <property type="entry name" value="HP_PGM_like"/>
    <property type="match status" value="1"/>
</dbReference>
<sequence length="244" mass="26672">MSLPTRAQRRELQDQQRAAKKLARMSSQATELLLVRHGETDWNLDNRLQGQSELDPPLNQTGLRQAQALVEGLRQYKIDAVYSSDLLRTMQTAQVLAAAFGKQVVPDPDLRERHLGVLQGLTHPQAAAAEPDAYIQLTANNPDTRLPGGGESVNDLAERAGRAISKIANQHPGQTVLVVVHGGLLHECYRHAAGHAYNGKMVNGAINRIKVDRNEWVVLQWGDVTHLKAVGYQKAAHGGSALSI</sequence>
<reference evidence="4 5" key="1">
    <citation type="journal article" date="2024" name="Nat. Commun.">
        <title>Phylogenomics reveals the evolutionary origins of lichenization in chlorophyte algae.</title>
        <authorList>
            <person name="Puginier C."/>
            <person name="Libourel C."/>
            <person name="Otte J."/>
            <person name="Skaloud P."/>
            <person name="Haon M."/>
            <person name="Grisel S."/>
            <person name="Petersen M."/>
            <person name="Berrin J.G."/>
            <person name="Delaux P.M."/>
            <person name="Dal Grande F."/>
            <person name="Keller J."/>
        </authorList>
    </citation>
    <scope>NUCLEOTIDE SEQUENCE [LARGE SCALE GENOMIC DNA]</scope>
    <source>
        <strain evidence="4 5">SAG 2043</strain>
    </source>
</reference>
<dbReference type="InterPro" id="IPR029033">
    <property type="entry name" value="His_PPase_superfam"/>
</dbReference>
<name>A0AAW1Q109_9CHLO</name>
<dbReference type="PANTHER" id="PTHR48100:SF44">
    <property type="entry name" value="PHOSPHATASE C1620.13-RELATED"/>
    <property type="match status" value="1"/>
</dbReference>
<evidence type="ECO:0000313" key="4">
    <source>
        <dbReference type="EMBL" id="KAK9814355.1"/>
    </source>
</evidence>
<evidence type="ECO:0000313" key="5">
    <source>
        <dbReference type="Proteomes" id="UP001489004"/>
    </source>
</evidence>
<dbReference type="PROSITE" id="PS00175">
    <property type="entry name" value="PG_MUTASE"/>
    <property type="match status" value="1"/>
</dbReference>
<comment type="caution">
    <text evidence="4">The sequence shown here is derived from an EMBL/GenBank/DDBJ whole genome shotgun (WGS) entry which is preliminary data.</text>
</comment>
<evidence type="ECO:0000256" key="2">
    <source>
        <dbReference type="PIRSR" id="PIRSR613078-1"/>
    </source>
</evidence>
<feature type="binding site" evidence="3">
    <location>
        <begin position="36"/>
        <end position="43"/>
    </location>
    <ligand>
        <name>substrate</name>
    </ligand>
</feature>
<evidence type="ECO:0008006" key="6">
    <source>
        <dbReference type="Google" id="ProtNLM"/>
    </source>
</evidence>
<dbReference type="PANTHER" id="PTHR48100">
    <property type="entry name" value="BROAD-SPECIFICITY PHOSPHATASE YOR283W-RELATED"/>
    <property type="match status" value="1"/>
</dbReference>
<dbReference type="InterPro" id="IPR050275">
    <property type="entry name" value="PGM_Phosphatase"/>
</dbReference>
<proteinExistence type="inferred from homology"/>
<keyword evidence="5" id="KW-1185">Reference proteome</keyword>
<feature type="binding site" evidence="3">
    <location>
        <position position="88"/>
    </location>
    <ligand>
        <name>substrate</name>
    </ligand>
</feature>
<gene>
    <name evidence="4" type="ORF">WJX72_004428</name>
</gene>
<evidence type="ECO:0000256" key="3">
    <source>
        <dbReference type="PIRSR" id="PIRSR613078-2"/>
    </source>
</evidence>
<comment type="similarity">
    <text evidence="1">Belongs to the phosphoglycerate mutase family.</text>
</comment>
<evidence type="ECO:0000256" key="1">
    <source>
        <dbReference type="ARBA" id="ARBA00038362"/>
    </source>
</evidence>
<dbReference type="InterPro" id="IPR001345">
    <property type="entry name" value="PG/BPGM_mutase_AS"/>
</dbReference>
<dbReference type="SMART" id="SM00855">
    <property type="entry name" value="PGAM"/>
    <property type="match status" value="1"/>
</dbReference>
<protein>
    <recommendedName>
        <fullName evidence="6">Phosphoglycerate mutase</fullName>
    </recommendedName>
</protein>
<dbReference type="EMBL" id="JALJOR010000007">
    <property type="protein sequence ID" value="KAK9814355.1"/>
    <property type="molecule type" value="Genomic_DNA"/>
</dbReference>
<dbReference type="Gene3D" id="3.40.50.1240">
    <property type="entry name" value="Phosphoglycerate mutase-like"/>
    <property type="match status" value="1"/>
</dbReference>
<dbReference type="GO" id="GO:0016791">
    <property type="term" value="F:phosphatase activity"/>
    <property type="evidence" value="ECO:0007669"/>
    <property type="project" value="TreeGrafter"/>
</dbReference>
<dbReference type="GO" id="GO:0005829">
    <property type="term" value="C:cytosol"/>
    <property type="evidence" value="ECO:0007669"/>
    <property type="project" value="TreeGrafter"/>
</dbReference>
<dbReference type="Proteomes" id="UP001489004">
    <property type="component" value="Unassembled WGS sequence"/>
</dbReference>
<organism evidence="4 5">
    <name type="scientific">[Myrmecia] bisecta</name>
    <dbReference type="NCBI Taxonomy" id="41462"/>
    <lineage>
        <taxon>Eukaryota</taxon>
        <taxon>Viridiplantae</taxon>
        <taxon>Chlorophyta</taxon>
        <taxon>core chlorophytes</taxon>
        <taxon>Trebouxiophyceae</taxon>
        <taxon>Trebouxiales</taxon>
        <taxon>Trebouxiaceae</taxon>
        <taxon>Myrmecia</taxon>
    </lineage>
</organism>